<sequence>MMKNKLAGVLATALAVTMILPTGAKAFSESKTTVVTGEEVVSQELKKIAAEKAELLTKSHGAASVQYALIDNGKLILSGQAGNNDMEGEKPLTKDTLYGIGSVSKMYATAAVMKLVDEGKVDLDAPVVRYVPDFKMKDGRYKRITPRMLLNHSSGLQGSTLGNAFLFNDNDTYAHDTLLQQLSNQNLKADPGAFSVYCNDGFTLAEILVERVSGMSFTEFLHQNFTGPLKMNHTKTPQDKWRDENRAGLYYPAYQGQLPIESVNVIGTGGISSTAEDMVRFSQLFMGQGKGILSDKVVKAMEQEEYKKGMWPGAGENIFNYGLGWDSVKLYPFSEYGIKALAKGGDTALQHAILVVLPEQKIAAAVLTSGGRSSTNQLMATELLLATLKEKGTIKEIKPNKSFGKPVKVKMPQGVAKKAGFYGNSETHFKIEITNNGELFLPSNPEEKYVYTTDGSFINEKGTSKLNFVTEKNGRTYLKESAYKSHPGLEQSVMTHYLAEKLEDNVLSKKTAAAWAKREGVKFYLVNEKFSSIQYLVQPKLLSTQITRKEGPAGYWGGRKITGPNTATHQLQIPVMNGRDTTETHFYTEGGNEYMKMAGLLYVSESNVKPIDIGQSSQVTLGANGHAKWFTIPQAAAEKRMTVTLPPKGSFAVYDEKGVCVNFSIVSGNNKAKLPKNGTIVFAGAPKSVFAISVN</sequence>
<evidence type="ECO:0000256" key="3">
    <source>
        <dbReference type="SAM" id="SignalP"/>
    </source>
</evidence>
<organism evidence="5 6">
    <name type="scientific">Bacillus thuringiensis subsp. tolworthi</name>
    <dbReference type="NCBI Taxonomy" id="1442"/>
    <lineage>
        <taxon>Bacteria</taxon>
        <taxon>Bacillati</taxon>
        <taxon>Bacillota</taxon>
        <taxon>Bacilli</taxon>
        <taxon>Bacillales</taxon>
        <taxon>Bacillaceae</taxon>
        <taxon>Bacillus</taxon>
        <taxon>Bacillus cereus group</taxon>
    </lineage>
</organism>
<evidence type="ECO:0000256" key="1">
    <source>
        <dbReference type="ARBA" id="ARBA00004370"/>
    </source>
</evidence>
<dbReference type="AlphaFoldDB" id="A0A9W4ABI9"/>
<evidence type="ECO:0000313" key="6">
    <source>
        <dbReference type="Proteomes" id="UP000055316"/>
    </source>
</evidence>
<evidence type="ECO:0000313" key="5">
    <source>
        <dbReference type="EMBL" id="BAR83581.1"/>
    </source>
</evidence>
<feature type="domain" description="Beta-lactamase-related" evidence="4">
    <location>
        <begin position="56"/>
        <end position="381"/>
    </location>
</feature>
<evidence type="ECO:0000259" key="4">
    <source>
        <dbReference type="Pfam" id="PF00144"/>
    </source>
</evidence>
<dbReference type="PANTHER" id="PTHR46825">
    <property type="entry name" value="D-ALANYL-D-ALANINE-CARBOXYPEPTIDASE/ENDOPEPTIDASE AMPH"/>
    <property type="match status" value="1"/>
</dbReference>
<accession>A0A9W4ABI9</accession>
<evidence type="ECO:0000256" key="2">
    <source>
        <dbReference type="ARBA" id="ARBA00023136"/>
    </source>
</evidence>
<dbReference type="SUPFAM" id="SSF56601">
    <property type="entry name" value="beta-lactamase/transpeptidase-like"/>
    <property type="match status" value="1"/>
</dbReference>
<dbReference type="EMBL" id="AP014864">
    <property type="protein sequence ID" value="BAR83581.1"/>
    <property type="molecule type" value="Genomic_DNA"/>
</dbReference>
<comment type="subcellular location">
    <subcellularLocation>
        <location evidence="1">Membrane</location>
    </subcellularLocation>
</comment>
<name>A0A9W4ABI9_BACTO</name>
<proteinExistence type="predicted"/>
<dbReference type="InterPro" id="IPR050491">
    <property type="entry name" value="AmpC-like"/>
</dbReference>
<dbReference type="Pfam" id="PF00144">
    <property type="entry name" value="Beta-lactamase"/>
    <property type="match status" value="1"/>
</dbReference>
<dbReference type="Proteomes" id="UP000055316">
    <property type="component" value="Chromosome"/>
</dbReference>
<keyword evidence="2" id="KW-0472">Membrane</keyword>
<gene>
    <name evidence="5" type="ORF">KNN_02735</name>
</gene>
<feature type="signal peptide" evidence="3">
    <location>
        <begin position="1"/>
        <end position="26"/>
    </location>
</feature>
<dbReference type="PANTHER" id="PTHR46825:SF11">
    <property type="entry name" value="PENICILLIN-BINDING PROTEIN 4"/>
    <property type="match status" value="1"/>
</dbReference>
<dbReference type="GO" id="GO:0016020">
    <property type="term" value="C:membrane"/>
    <property type="evidence" value="ECO:0007669"/>
    <property type="project" value="UniProtKB-SubCell"/>
</dbReference>
<dbReference type="Gene3D" id="3.40.710.10">
    <property type="entry name" value="DD-peptidase/beta-lactamase superfamily"/>
    <property type="match status" value="1"/>
</dbReference>
<dbReference type="InterPro" id="IPR001466">
    <property type="entry name" value="Beta-lactam-related"/>
</dbReference>
<feature type="chain" id="PRO_5040802559" evidence="3">
    <location>
        <begin position="27"/>
        <end position="695"/>
    </location>
</feature>
<reference evidence="5 6" key="1">
    <citation type="submission" date="2015-05" db="EMBL/GenBank/DDBJ databases">
        <title>Whole genome sequence of Bacillus thuringiensis serovar tolworthi Pasteur Institute Standard strain.</title>
        <authorList>
            <person name="Kanda K."/>
            <person name="Nakashima K."/>
            <person name="Nagano Y."/>
        </authorList>
    </citation>
    <scope>NUCLEOTIDE SEQUENCE [LARGE SCALE GENOMIC DNA]</scope>
    <source>
        <strain evidence="5 6">Pasteur Institute Standard strain</strain>
    </source>
</reference>
<protein>
    <submittedName>
        <fullName evidence="5">Beta-lactamase</fullName>
    </submittedName>
</protein>
<dbReference type="InterPro" id="IPR012338">
    <property type="entry name" value="Beta-lactam/transpept-like"/>
</dbReference>
<keyword evidence="3" id="KW-0732">Signal</keyword>